<protein>
    <submittedName>
        <fullName evidence="7">Probable serine hydrolase</fullName>
    </submittedName>
</protein>
<comment type="similarity">
    <text evidence="1">Belongs to the AB hydrolase superfamily.</text>
</comment>
<evidence type="ECO:0000256" key="3">
    <source>
        <dbReference type="SAM" id="Coils"/>
    </source>
</evidence>
<dbReference type="PANTHER" id="PTHR43798:SF14">
    <property type="entry name" value="SERINE HYDROLASE-LIKE PROTEIN DDB_G0286239"/>
    <property type="match status" value="1"/>
</dbReference>
<dbReference type="SUPFAM" id="SSF53474">
    <property type="entry name" value="alpha/beta-Hydrolases"/>
    <property type="match status" value="1"/>
</dbReference>
<evidence type="ECO:0000313" key="5">
    <source>
        <dbReference type="EnsemblMetazoa" id="MDOA009215-PA"/>
    </source>
</evidence>
<reference evidence="5" key="1">
    <citation type="submission" date="2020-05" db="UniProtKB">
        <authorList>
            <consortium name="EnsemblMetazoa"/>
        </authorList>
    </citation>
    <scope>IDENTIFICATION</scope>
    <source>
        <strain evidence="5">Aabys</strain>
    </source>
</reference>
<evidence type="ECO:0000313" key="7">
    <source>
        <dbReference type="RefSeq" id="XP_005185226.1"/>
    </source>
</evidence>
<dbReference type="InterPro" id="IPR000073">
    <property type="entry name" value="AB_hydrolase_1"/>
</dbReference>
<dbReference type="PANTHER" id="PTHR43798">
    <property type="entry name" value="MONOACYLGLYCEROL LIPASE"/>
    <property type="match status" value="1"/>
</dbReference>
<keyword evidence="3" id="KW-0175">Coiled coil</keyword>
<evidence type="ECO:0000256" key="2">
    <source>
        <dbReference type="ARBA" id="ARBA00022801"/>
    </source>
</evidence>
<dbReference type="EnsemblMetazoa" id="MDOA009215-RA">
    <property type="protein sequence ID" value="MDOA009215-PA"/>
    <property type="gene ID" value="MDOA009215"/>
</dbReference>
<keyword evidence="2 7" id="KW-0378">Hydrolase</keyword>
<feature type="coiled-coil region" evidence="3">
    <location>
        <begin position="138"/>
        <end position="165"/>
    </location>
</feature>
<evidence type="ECO:0000313" key="6">
    <source>
        <dbReference type="Proteomes" id="UP001652621"/>
    </source>
</evidence>
<dbReference type="GO" id="GO:0016020">
    <property type="term" value="C:membrane"/>
    <property type="evidence" value="ECO:0007669"/>
    <property type="project" value="TreeGrafter"/>
</dbReference>
<dbReference type="OrthoDB" id="190201at2759"/>
<evidence type="ECO:0000259" key="4">
    <source>
        <dbReference type="Pfam" id="PF00561"/>
    </source>
</evidence>
<dbReference type="InterPro" id="IPR050266">
    <property type="entry name" value="AB_hydrolase_sf"/>
</dbReference>
<proteinExistence type="inferred from homology"/>
<gene>
    <name evidence="5" type="primary">101890258</name>
    <name evidence="7" type="synonym">LOC101890258</name>
</gene>
<evidence type="ECO:0000256" key="1">
    <source>
        <dbReference type="ARBA" id="ARBA00008645"/>
    </source>
</evidence>
<dbReference type="AlphaFoldDB" id="A0A1I8MWQ9"/>
<dbReference type="Proteomes" id="UP001652621">
    <property type="component" value="Unplaced"/>
</dbReference>
<reference evidence="7" key="2">
    <citation type="submission" date="2025-04" db="UniProtKB">
        <authorList>
            <consortium name="RefSeq"/>
        </authorList>
    </citation>
    <scope>IDENTIFICATION</scope>
    <source>
        <strain evidence="7">Aabys</strain>
    </source>
</reference>
<dbReference type="STRING" id="7370.A0A1I8MWQ9"/>
<dbReference type="RefSeq" id="XP_005185226.1">
    <property type="nucleotide sequence ID" value="XM_005185169.3"/>
</dbReference>
<dbReference type="VEuPathDB" id="VectorBase:MDOMA2_010957"/>
<dbReference type="eggNOG" id="KOG1454">
    <property type="taxonomic scope" value="Eukaryota"/>
</dbReference>
<organism evidence="5">
    <name type="scientific">Musca domestica</name>
    <name type="common">House fly</name>
    <dbReference type="NCBI Taxonomy" id="7370"/>
    <lineage>
        <taxon>Eukaryota</taxon>
        <taxon>Metazoa</taxon>
        <taxon>Ecdysozoa</taxon>
        <taxon>Arthropoda</taxon>
        <taxon>Hexapoda</taxon>
        <taxon>Insecta</taxon>
        <taxon>Pterygota</taxon>
        <taxon>Neoptera</taxon>
        <taxon>Endopterygota</taxon>
        <taxon>Diptera</taxon>
        <taxon>Brachycera</taxon>
        <taxon>Muscomorpha</taxon>
        <taxon>Muscoidea</taxon>
        <taxon>Muscidae</taxon>
        <taxon>Musca</taxon>
    </lineage>
</organism>
<dbReference type="KEGG" id="mde:101890258"/>
<feature type="domain" description="AB hydrolase-1" evidence="4">
    <location>
        <begin position="34"/>
        <end position="132"/>
    </location>
</feature>
<dbReference type="Pfam" id="PF00561">
    <property type="entry name" value="Abhydrolase_1"/>
    <property type="match status" value="1"/>
</dbReference>
<dbReference type="Gene3D" id="3.40.50.1820">
    <property type="entry name" value="alpha/beta hydrolase"/>
    <property type="match status" value="1"/>
</dbReference>
<name>A0A1I8MWQ9_MUSDO</name>
<dbReference type="GeneID" id="101890258"/>
<accession>A0A1I8MWQ9</accession>
<dbReference type="GO" id="GO:0016787">
    <property type="term" value="F:hydrolase activity"/>
    <property type="evidence" value="ECO:0007669"/>
    <property type="project" value="UniProtKB-KW"/>
</dbReference>
<sequence length="333" mass="38896">MDKRVDEIPFEDIKIDVPWGEVVGRWYGNRKVRPILAIHGWMDNLGTWDRLIPLLPKHIGILCIDLPGHGRSSKLPLGITYHVFEYIFMIVRIVKEYKWRKVSLMGHSMGAIICYHYTALNPHMVDMLIQIDLIKDVYNSTNNQIKQIHTRIEKLLIENERLDKLDIKTPPCYSYEELEEALYRGSNQSVEKQFCKHLLNRSIAKAEQHPAKFYFSRDPRVKYQVRMSGEHKFGLELAKRIRNIPYMIIRSDEQSLMTAKDEEIVDVLRANNPHFKYIRVKNSTHHLHLNNAEEVASHLNPFILRHRPVILDSWSVDGNGNNSVNKASVNSKL</sequence>
<dbReference type="InterPro" id="IPR029058">
    <property type="entry name" value="AB_hydrolase_fold"/>
</dbReference>
<dbReference type="VEuPathDB" id="VectorBase:MDOA009215"/>
<keyword evidence="6" id="KW-1185">Reference proteome</keyword>